<protein>
    <submittedName>
        <fullName evidence="1">Uncharacterized protein</fullName>
    </submittedName>
</protein>
<dbReference type="EMBL" id="JAJNBZ010000040">
    <property type="protein sequence ID" value="MCE5173085.1"/>
    <property type="molecule type" value="Genomic_DNA"/>
</dbReference>
<dbReference type="Proteomes" id="UP001199916">
    <property type="component" value="Unassembled WGS sequence"/>
</dbReference>
<evidence type="ECO:0000313" key="1">
    <source>
        <dbReference type="EMBL" id="MCE5173085.1"/>
    </source>
</evidence>
<dbReference type="RefSeq" id="WP_019424450.1">
    <property type="nucleotide sequence ID" value="NZ_JAJNBZ010000040.1"/>
</dbReference>
<evidence type="ECO:0000313" key="2">
    <source>
        <dbReference type="Proteomes" id="UP001199916"/>
    </source>
</evidence>
<accession>A0ABS8YRW4</accession>
<keyword evidence="2" id="KW-1185">Reference proteome</keyword>
<sequence length="47" mass="5133">MKKIRIRVSILAIAVLLFVAPVTISAEGNIGKFFNASFGGEPSWQVR</sequence>
<name>A0ABS8YRW4_9BACL</name>
<proteinExistence type="predicted"/>
<reference evidence="1 2" key="1">
    <citation type="submission" date="2021-11" db="EMBL/GenBank/DDBJ databases">
        <title>Draft genome sequence of Paenibacillus profundus YoMME, a new Gram-positive bacteria with exoelectrogenic properties.</title>
        <authorList>
            <person name="Hubenova Y."/>
            <person name="Hubenova E."/>
            <person name="Manasiev Y."/>
            <person name="Peykov S."/>
            <person name="Mitov M."/>
        </authorList>
    </citation>
    <scope>NUCLEOTIDE SEQUENCE [LARGE SCALE GENOMIC DNA]</scope>
    <source>
        <strain evidence="1 2">YoMME</strain>
    </source>
</reference>
<gene>
    <name evidence="1" type="ORF">LQV63_27865</name>
</gene>
<organism evidence="1 2">
    <name type="scientific">Paenibacillus profundus</name>
    <dbReference type="NCBI Taxonomy" id="1173085"/>
    <lineage>
        <taxon>Bacteria</taxon>
        <taxon>Bacillati</taxon>
        <taxon>Bacillota</taxon>
        <taxon>Bacilli</taxon>
        <taxon>Bacillales</taxon>
        <taxon>Paenibacillaceae</taxon>
        <taxon>Paenibacillus</taxon>
    </lineage>
</organism>
<comment type="caution">
    <text evidence="1">The sequence shown here is derived from an EMBL/GenBank/DDBJ whole genome shotgun (WGS) entry which is preliminary data.</text>
</comment>